<evidence type="ECO:0000313" key="3">
    <source>
        <dbReference type="Proteomes" id="UP000503462"/>
    </source>
</evidence>
<name>A0A6H0XRH7_9PEZI</name>
<sequence>MDSGTPTRRTTAKRPESTIAQNFAADLDSMFGLTPEVDGLEHNVNQKKTSITTSNMELQELEARLKAMEDRLAKVSRSSSPARPPPPIPQMRDEQQVLGASSSNTQRTSPLAQRPTYPADRPPTAPSRRPPMPPDAQNMPGQFPAHMQQYNTSNEYVMVESHSQDRYR</sequence>
<organism evidence="2 3">
    <name type="scientific">Peltaster fructicola</name>
    <dbReference type="NCBI Taxonomy" id="286661"/>
    <lineage>
        <taxon>Eukaryota</taxon>
        <taxon>Fungi</taxon>
        <taxon>Dikarya</taxon>
        <taxon>Ascomycota</taxon>
        <taxon>Pezizomycotina</taxon>
        <taxon>Dothideomycetes</taxon>
        <taxon>Dothideomycetes incertae sedis</taxon>
        <taxon>Peltaster</taxon>
    </lineage>
</organism>
<reference evidence="2 3" key="1">
    <citation type="journal article" date="2016" name="Sci. Rep.">
        <title>Peltaster fructicola genome reveals evolution from an invasive phytopathogen to an ectophytic parasite.</title>
        <authorList>
            <person name="Xu C."/>
            <person name="Chen H."/>
            <person name="Gleason M.L."/>
            <person name="Xu J.R."/>
            <person name="Liu H."/>
            <person name="Zhang R."/>
            <person name="Sun G."/>
        </authorList>
    </citation>
    <scope>NUCLEOTIDE SEQUENCE [LARGE SCALE GENOMIC DNA]</scope>
    <source>
        <strain evidence="2 3">LNHT1506</strain>
    </source>
</reference>
<dbReference type="OrthoDB" id="5408734at2759"/>
<dbReference type="EMBL" id="CP051140">
    <property type="protein sequence ID" value="QIW97333.1"/>
    <property type="molecule type" value="Genomic_DNA"/>
</dbReference>
<feature type="region of interest" description="Disordered" evidence="1">
    <location>
        <begin position="69"/>
        <end position="168"/>
    </location>
</feature>
<dbReference type="Proteomes" id="UP000503462">
    <property type="component" value="Chromosome 2"/>
</dbReference>
<feature type="compositionally biased region" description="Polar residues" evidence="1">
    <location>
        <begin position="98"/>
        <end position="111"/>
    </location>
</feature>
<proteinExistence type="predicted"/>
<dbReference type="AlphaFoldDB" id="A0A6H0XRH7"/>
<evidence type="ECO:0000256" key="1">
    <source>
        <dbReference type="SAM" id="MobiDB-lite"/>
    </source>
</evidence>
<feature type="compositionally biased region" description="Pro residues" evidence="1">
    <location>
        <begin position="120"/>
        <end position="134"/>
    </location>
</feature>
<protein>
    <submittedName>
        <fullName evidence="2">Uncharacterized protein</fullName>
    </submittedName>
</protein>
<gene>
    <name evidence="2" type="ORF">AMS68_002851</name>
</gene>
<evidence type="ECO:0000313" key="2">
    <source>
        <dbReference type="EMBL" id="QIW97333.1"/>
    </source>
</evidence>
<feature type="region of interest" description="Disordered" evidence="1">
    <location>
        <begin position="1"/>
        <end position="20"/>
    </location>
</feature>
<accession>A0A6H0XRH7</accession>
<keyword evidence="3" id="KW-1185">Reference proteome</keyword>